<evidence type="ECO:0000313" key="3">
    <source>
        <dbReference type="Proteomes" id="UP001066276"/>
    </source>
</evidence>
<feature type="compositionally biased region" description="Basic and acidic residues" evidence="1">
    <location>
        <begin position="95"/>
        <end position="108"/>
    </location>
</feature>
<feature type="region of interest" description="Disordered" evidence="1">
    <location>
        <begin position="32"/>
        <end position="139"/>
    </location>
</feature>
<dbReference type="AlphaFoldDB" id="A0AAV7W5A0"/>
<gene>
    <name evidence="2" type="ORF">NDU88_002871</name>
</gene>
<organism evidence="2 3">
    <name type="scientific">Pleurodeles waltl</name>
    <name type="common">Iberian ribbed newt</name>
    <dbReference type="NCBI Taxonomy" id="8319"/>
    <lineage>
        <taxon>Eukaryota</taxon>
        <taxon>Metazoa</taxon>
        <taxon>Chordata</taxon>
        <taxon>Craniata</taxon>
        <taxon>Vertebrata</taxon>
        <taxon>Euteleostomi</taxon>
        <taxon>Amphibia</taxon>
        <taxon>Batrachia</taxon>
        <taxon>Caudata</taxon>
        <taxon>Salamandroidea</taxon>
        <taxon>Salamandridae</taxon>
        <taxon>Pleurodelinae</taxon>
        <taxon>Pleurodeles</taxon>
    </lineage>
</organism>
<name>A0AAV7W5A0_PLEWA</name>
<keyword evidence="3" id="KW-1185">Reference proteome</keyword>
<evidence type="ECO:0000256" key="1">
    <source>
        <dbReference type="SAM" id="MobiDB-lite"/>
    </source>
</evidence>
<proteinExistence type="predicted"/>
<evidence type="ECO:0000313" key="2">
    <source>
        <dbReference type="EMBL" id="KAJ1207480.1"/>
    </source>
</evidence>
<reference evidence="2" key="1">
    <citation type="journal article" date="2022" name="bioRxiv">
        <title>Sequencing and chromosome-scale assembly of the giantPleurodeles waltlgenome.</title>
        <authorList>
            <person name="Brown T."/>
            <person name="Elewa A."/>
            <person name="Iarovenko S."/>
            <person name="Subramanian E."/>
            <person name="Araus A.J."/>
            <person name="Petzold A."/>
            <person name="Susuki M."/>
            <person name="Suzuki K.-i.T."/>
            <person name="Hayashi T."/>
            <person name="Toyoda A."/>
            <person name="Oliveira C."/>
            <person name="Osipova E."/>
            <person name="Leigh N.D."/>
            <person name="Simon A."/>
            <person name="Yun M.H."/>
        </authorList>
    </citation>
    <scope>NUCLEOTIDE SEQUENCE</scope>
    <source>
        <strain evidence="2">20211129_DDA</strain>
        <tissue evidence="2">Liver</tissue>
    </source>
</reference>
<dbReference type="Proteomes" id="UP001066276">
    <property type="component" value="Chromosome 1_2"/>
</dbReference>
<feature type="compositionally biased region" description="Polar residues" evidence="1">
    <location>
        <begin position="113"/>
        <end position="139"/>
    </location>
</feature>
<feature type="compositionally biased region" description="Basic and acidic residues" evidence="1">
    <location>
        <begin position="34"/>
        <end position="81"/>
    </location>
</feature>
<dbReference type="EMBL" id="JANPWB010000002">
    <property type="protein sequence ID" value="KAJ1207480.1"/>
    <property type="molecule type" value="Genomic_DNA"/>
</dbReference>
<comment type="caution">
    <text evidence="2">The sequence shown here is derived from an EMBL/GenBank/DDBJ whole genome shotgun (WGS) entry which is preliminary data.</text>
</comment>
<sequence>MSASPRCWATRSDRGRGKAVARETGWVSWRGIHKREDGTDSRGEEQEWRARGEEQEWRARGEEKEWRARGEEQEWRARGEEQEYGSLGRAGCRGGTDEQPPRAGKCAEAESGVATTKNLLTQALGDQQGTEQPNSAKDG</sequence>
<protein>
    <submittedName>
        <fullName evidence="2">Uncharacterized protein</fullName>
    </submittedName>
</protein>
<accession>A0AAV7W5A0</accession>